<evidence type="ECO:0000313" key="8">
    <source>
        <dbReference type="Proteomes" id="UP000593562"/>
    </source>
</evidence>
<dbReference type="InterPro" id="IPR003441">
    <property type="entry name" value="NAC-dom"/>
</dbReference>
<evidence type="ECO:0000256" key="1">
    <source>
        <dbReference type="ARBA" id="ARBA00023015"/>
    </source>
</evidence>
<comment type="caution">
    <text evidence="7">The sequence shown here is derived from an EMBL/GenBank/DDBJ whole genome shotgun (WGS) entry which is preliminary data.</text>
</comment>
<dbReference type="Pfam" id="PF02365">
    <property type="entry name" value="NAM"/>
    <property type="match status" value="1"/>
</dbReference>
<organism evidence="7 8">
    <name type="scientific">Tripterygium wilfordii</name>
    <name type="common">Thunder God vine</name>
    <dbReference type="NCBI Taxonomy" id="458696"/>
    <lineage>
        <taxon>Eukaryota</taxon>
        <taxon>Viridiplantae</taxon>
        <taxon>Streptophyta</taxon>
        <taxon>Embryophyta</taxon>
        <taxon>Tracheophyta</taxon>
        <taxon>Spermatophyta</taxon>
        <taxon>Magnoliopsida</taxon>
        <taxon>eudicotyledons</taxon>
        <taxon>Gunneridae</taxon>
        <taxon>Pentapetalae</taxon>
        <taxon>rosids</taxon>
        <taxon>fabids</taxon>
        <taxon>Celastrales</taxon>
        <taxon>Celastraceae</taxon>
        <taxon>Tripterygium</taxon>
    </lineage>
</organism>
<dbReference type="OrthoDB" id="737278at2759"/>
<feature type="compositionally biased region" description="Basic and acidic residues" evidence="5">
    <location>
        <begin position="350"/>
        <end position="361"/>
    </location>
</feature>
<dbReference type="PANTHER" id="PTHR31744:SF210">
    <property type="entry name" value="NAC DOMAIN-CONTAINING PROTEIN 86-LIKE"/>
    <property type="match status" value="1"/>
</dbReference>
<proteinExistence type="predicted"/>
<feature type="compositionally biased region" description="Polar residues" evidence="5">
    <location>
        <begin position="208"/>
        <end position="223"/>
    </location>
</feature>
<feature type="compositionally biased region" description="Basic and acidic residues" evidence="5">
    <location>
        <begin position="330"/>
        <end position="339"/>
    </location>
</feature>
<keyword evidence="2" id="KW-0238">DNA-binding</keyword>
<keyword evidence="3" id="KW-0804">Transcription</keyword>
<dbReference type="PANTHER" id="PTHR31744">
    <property type="entry name" value="PROTEIN CUP-SHAPED COTYLEDON 2-RELATED"/>
    <property type="match status" value="1"/>
</dbReference>
<keyword evidence="8" id="KW-1185">Reference proteome</keyword>
<accession>A0A7J7CCY6</accession>
<feature type="domain" description="NAC" evidence="6">
    <location>
        <begin position="2"/>
        <end position="148"/>
    </location>
</feature>
<reference evidence="7 8" key="1">
    <citation type="journal article" date="2020" name="Nat. Commun.">
        <title>Genome of Tripterygium wilfordii and identification of cytochrome P450 involved in triptolide biosynthesis.</title>
        <authorList>
            <person name="Tu L."/>
            <person name="Su P."/>
            <person name="Zhang Z."/>
            <person name="Gao L."/>
            <person name="Wang J."/>
            <person name="Hu T."/>
            <person name="Zhou J."/>
            <person name="Zhang Y."/>
            <person name="Zhao Y."/>
            <person name="Liu Y."/>
            <person name="Song Y."/>
            <person name="Tong Y."/>
            <person name="Lu Y."/>
            <person name="Yang J."/>
            <person name="Xu C."/>
            <person name="Jia M."/>
            <person name="Peters R.J."/>
            <person name="Huang L."/>
            <person name="Gao W."/>
        </authorList>
    </citation>
    <scope>NUCLEOTIDE SEQUENCE [LARGE SCALE GENOMIC DNA]</scope>
    <source>
        <strain evidence="8">cv. XIE 37</strain>
        <tissue evidence="7">Leaf</tissue>
    </source>
</reference>
<dbReference type="InterPro" id="IPR036093">
    <property type="entry name" value="NAC_dom_sf"/>
</dbReference>
<feature type="region of interest" description="Disordered" evidence="5">
    <location>
        <begin position="324"/>
        <end position="361"/>
    </location>
</feature>
<feature type="region of interest" description="Disordered" evidence="5">
    <location>
        <begin position="193"/>
        <end position="223"/>
    </location>
</feature>
<feature type="region of interest" description="Disordered" evidence="5">
    <location>
        <begin position="154"/>
        <end position="175"/>
    </location>
</feature>
<dbReference type="Gene3D" id="2.170.150.80">
    <property type="entry name" value="NAC domain"/>
    <property type="match status" value="1"/>
</dbReference>
<evidence type="ECO:0000259" key="6">
    <source>
        <dbReference type="PROSITE" id="PS51005"/>
    </source>
</evidence>
<gene>
    <name evidence="7" type="ORF">HS088_TW18G00709</name>
</gene>
<name>A0A7J7CCY6_TRIWF</name>
<sequence>MDRVGYRFHPTEVELIDYFLKNKMLGHELKVRRIAEVDVCKFEPWDLPEHCATDSKNRSWYFFSRPIYKYSNSKRANRKTKAGYWKVTGKKRNIKDRANKVIGTKWTLVFYEGRSPKGIKTNWVIHEYHPNSISSNERDFVVCRLKRKHGGKINSCTQNEGETSSNHHSTSGIGSCIVDSSSPEVNLELLAKSSSPTGYNGQGVDSAGHSQNQIEQNPENSPCDTCGLVSQDDNSVLVSQVDTFEQEDDLTALANSFLVDKDDNHVLVSQVDPIEQEDDPTALVNSFLVDKDDNSVLESQVETIEQEDDLTALVNSFLVDDDEFIGEGNEDTHPHDSRPLKSLSSVDVDQTDKDIDTEMVY</sequence>
<dbReference type="Proteomes" id="UP000593562">
    <property type="component" value="Unassembled WGS sequence"/>
</dbReference>
<protein>
    <recommendedName>
        <fullName evidence="6">NAC domain-containing protein</fullName>
    </recommendedName>
</protein>
<keyword evidence="4" id="KW-0539">Nucleus</keyword>
<evidence type="ECO:0000256" key="3">
    <source>
        <dbReference type="ARBA" id="ARBA00023163"/>
    </source>
</evidence>
<dbReference type="InParanoid" id="A0A7J7CCY6"/>
<evidence type="ECO:0000256" key="2">
    <source>
        <dbReference type="ARBA" id="ARBA00023125"/>
    </source>
</evidence>
<dbReference type="GO" id="GO:0006355">
    <property type="term" value="P:regulation of DNA-templated transcription"/>
    <property type="evidence" value="ECO:0007669"/>
    <property type="project" value="InterPro"/>
</dbReference>
<dbReference type="EMBL" id="JAAARO010000018">
    <property type="protein sequence ID" value="KAF5732021.1"/>
    <property type="molecule type" value="Genomic_DNA"/>
</dbReference>
<evidence type="ECO:0000256" key="5">
    <source>
        <dbReference type="SAM" id="MobiDB-lite"/>
    </source>
</evidence>
<keyword evidence="1" id="KW-0805">Transcription regulation</keyword>
<dbReference type="SUPFAM" id="SSF101941">
    <property type="entry name" value="NAC domain"/>
    <property type="match status" value="1"/>
</dbReference>
<dbReference type="GO" id="GO:0003677">
    <property type="term" value="F:DNA binding"/>
    <property type="evidence" value="ECO:0007669"/>
    <property type="project" value="UniProtKB-KW"/>
</dbReference>
<dbReference type="PROSITE" id="PS51005">
    <property type="entry name" value="NAC"/>
    <property type="match status" value="1"/>
</dbReference>
<dbReference type="FunCoup" id="A0A7J7CCY6">
    <property type="interactions" value="2"/>
</dbReference>
<evidence type="ECO:0000313" key="7">
    <source>
        <dbReference type="EMBL" id="KAF5732021.1"/>
    </source>
</evidence>
<dbReference type="AlphaFoldDB" id="A0A7J7CCY6"/>
<evidence type="ECO:0000256" key="4">
    <source>
        <dbReference type="ARBA" id="ARBA00023242"/>
    </source>
</evidence>